<dbReference type="PANTHER" id="PTHR12277:SF197">
    <property type="entry name" value="CHROMOSOME UNDETERMINED SCAFFOLD_38, WHOLE GENOME SHOTGUN SEQUENCE"/>
    <property type="match status" value="1"/>
</dbReference>
<dbReference type="PANTHER" id="PTHR12277">
    <property type="entry name" value="ALPHA/BETA HYDROLASE DOMAIN-CONTAINING PROTEIN"/>
    <property type="match status" value="1"/>
</dbReference>
<proteinExistence type="predicted"/>
<dbReference type="InterPro" id="IPR029058">
    <property type="entry name" value="AB_hydrolase_fold"/>
</dbReference>
<evidence type="ECO:0000313" key="1">
    <source>
        <dbReference type="EMBL" id="CAD8351707.1"/>
    </source>
</evidence>
<dbReference type="Gene3D" id="3.40.50.1820">
    <property type="entry name" value="alpha/beta hydrolase"/>
    <property type="match status" value="1"/>
</dbReference>
<accession>A0A7S0A3N4</accession>
<dbReference type="SUPFAM" id="SSF53474">
    <property type="entry name" value="alpha/beta-Hydrolases"/>
    <property type="match status" value="1"/>
</dbReference>
<name>A0A7S0A3N4_9DINO</name>
<dbReference type="AlphaFoldDB" id="A0A7S0A3N4"/>
<dbReference type="EMBL" id="HBEG01011819">
    <property type="protein sequence ID" value="CAD8351707.1"/>
    <property type="molecule type" value="Transcribed_RNA"/>
</dbReference>
<reference evidence="1" key="1">
    <citation type="submission" date="2021-01" db="EMBL/GenBank/DDBJ databases">
        <authorList>
            <person name="Corre E."/>
            <person name="Pelletier E."/>
            <person name="Niang G."/>
            <person name="Scheremetjew M."/>
            <person name="Finn R."/>
            <person name="Kale V."/>
            <person name="Holt S."/>
            <person name="Cochrane G."/>
            <person name="Meng A."/>
            <person name="Brown T."/>
            <person name="Cohen L."/>
        </authorList>
    </citation>
    <scope>NUCLEOTIDE SEQUENCE</scope>
    <source>
        <strain evidence="1">Pbaha01</strain>
    </source>
</reference>
<protein>
    <submittedName>
        <fullName evidence="1">Uncharacterized protein</fullName>
    </submittedName>
</protein>
<organism evidence="1">
    <name type="scientific">Pyrodinium bahamense</name>
    <dbReference type="NCBI Taxonomy" id="73915"/>
    <lineage>
        <taxon>Eukaryota</taxon>
        <taxon>Sar</taxon>
        <taxon>Alveolata</taxon>
        <taxon>Dinophyceae</taxon>
        <taxon>Gonyaulacales</taxon>
        <taxon>Pyrocystaceae</taxon>
        <taxon>Pyrodinium</taxon>
    </lineage>
</organism>
<sequence>MGQTLGWALNVNEYIFPPVPASYDETHELLVRFPSEAEEDIPAMLLPPADCTLCGPMAMTGHYVATCVIYFHANGCDIGDCLGDMETLRDGAFEGNAVVVAPEYSGYGLFSEFEPSVESIDLVARASWTYCRHGLGFRREQIVLCGRSIGTGPAACLAKARAAQGARKPAWSRPLGALVLLAPFTNIADVVQAHSNSLVASLVGPMWDVAELLREPGLRDVPLCVVHPRDDEVVPLQHGQAVLEGASAVPELKYGLWLRDASHNFTLEPEHALALGAFLCEHLPEAVAHSLLFTEGDAAATATDADSE</sequence>
<gene>
    <name evidence="1" type="ORF">PBAH0796_LOCUS7074</name>
</gene>